<dbReference type="InParanoid" id="A0A2H3DCT6"/>
<evidence type="ECO:0000256" key="2">
    <source>
        <dbReference type="ARBA" id="ARBA00023043"/>
    </source>
</evidence>
<keyword evidence="1" id="KW-0677">Repeat</keyword>
<dbReference type="GO" id="GO:0004540">
    <property type="term" value="F:RNA nuclease activity"/>
    <property type="evidence" value="ECO:0007669"/>
    <property type="project" value="TreeGrafter"/>
</dbReference>
<keyword evidence="5" id="KW-1185">Reference proteome</keyword>
<dbReference type="InterPro" id="IPR002110">
    <property type="entry name" value="Ankyrin_rpt"/>
</dbReference>
<dbReference type="PANTHER" id="PTHR24141">
    <property type="entry name" value="2-5A-DEPENDENT RIBONUCLEASE"/>
    <property type="match status" value="1"/>
</dbReference>
<accession>A0A2H3DCT6</accession>
<protein>
    <submittedName>
        <fullName evidence="4">Uncharacterized protein</fullName>
    </submittedName>
</protein>
<feature type="repeat" description="ANK" evidence="3">
    <location>
        <begin position="22"/>
        <end position="55"/>
    </location>
</feature>
<organism evidence="4 5">
    <name type="scientific">Armillaria gallica</name>
    <name type="common">Bulbous honey fungus</name>
    <name type="synonym">Armillaria bulbosa</name>
    <dbReference type="NCBI Taxonomy" id="47427"/>
    <lineage>
        <taxon>Eukaryota</taxon>
        <taxon>Fungi</taxon>
        <taxon>Dikarya</taxon>
        <taxon>Basidiomycota</taxon>
        <taxon>Agaricomycotina</taxon>
        <taxon>Agaricomycetes</taxon>
        <taxon>Agaricomycetidae</taxon>
        <taxon>Agaricales</taxon>
        <taxon>Marasmiineae</taxon>
        <taxon>Physalacriaceae</taxon>
        <taxon>Armillaria</taxon>
    </lineage>
</organism>
<dbReference type="Proteomes" id="UP000217790">
    <property type="component" value="Unassembled WGS sequence"/>
</dbReference>
<dbReference type="Gene3D" id="1.25.40.20">
    <property type="entry name" value="Ankyrin repeat-containing domain"/>
    <property type="match status" value="1"/>
</dbReference>
<evidence type="ECO:0000313" key="4">
    <source>
        <dbReference type="EMBL" id="PBK88688.1"/>
    </source>
</evidence>
<gene>
    <name evidence="4" type="ORF">ARMGADRAFT_875302</name>
</gene>
<evidence type="ECO:0000256" key="3">
    <source>
        <dbReference type="PROSITE-ProRule" id="PRU00023"/>
    </source>
</evidence>
<dbReference type="GO" id="GO:0006396">
    <property type="term" value="P:RNA processing"/>
    <property type="evidence" value="ECO:0007669"/>
    <property type="project" value="TreeGrafter"/>
</dbReference>
<dbReference type="SUPFAM" id="SSF48403">
    <property type="entry name" value="Ankyrin repeat"/>
    <property type="match status" value="1"/>
</dbReference>
<sequence length="68" mass="7256">HTHIVEMLLRSSRADVNSKGSNGRTPLMVAVSRGIIPIAEALLKHPGIDVLVRDDDGKAAYTHACHSG</sequence>
<feature type="non-terminal residue" evidence="4">
    <location>
        <position position="1"/>
    </location>
</feature>
<proteinExistence type="predicted"/>
<reference evidence="5" key="1">
    <citation type="journal article" date="2017" name="Nat. Ecol. Evol.">
        <title>Genome expansion and lineage-specific genetic innovations in the forest pathogenic fungi Armillaria.</title>
        <authorList>
            <person name="Sipos G."/>
            <person name="Prasanna A.N."/>
            <person name="Walter M.C."/>
            <person name="O'Connor E."/>
            <person name="Balint B."/>
            <person name="Krizsan K."/>
            <person name="Kiss B."/>
            <person name="Hess J."/>
            <person name="Varga T."/>
            <person name="Slot J."/>
            <person name="Riley R."/>
            <person name="Boka B."/>
            <person name="Rigling D."/>
            <person name="Barry K."/>
            <person name="Lee J."/>
            <person name="Mihaltcheva S."/>
            <person name="LaButti K."/>
            <person name="Lipzen A."/>
            <person name="Waldron R."/>
            <person name="Moloney N.M."/>
            <person name="Sperisen C."/>
            <person name="Kredics L."/>
            <person name="Vagvoelgyi C."/>
            <person name="Patrignani A."/>
            <person name="Fitzpatrick D."/>
            <person name="Nagy I."/>
            <person name="Doyle S."/>
            <person name="Anderson J.B."/>
            <person name="Grigoriev I.V."/>
            <person name="Gueldener U."/>
            <person name="Muensterkoetter M."/>
            <person name="Nagy L.G."/>
        </authorList>
    </citation>
    <scope>NUCLEOTIDE SEQUENCE [LARGE SCALE GENOMIC DNA]</scope>
    <source>
        <strain evidence="5">Ar21-2</strain>
    </source>
</reference>
<dbReference type="PROSITE" id="PS50088">
    <property type="entry name" value="ANK_REPEAT"/>
    <property type="match status" value="1"/>
</dbReference>
<name>A0A2H3DCT6_ARMGA</name>
<feature type="non-terminal residue" evidence="4">
    <location>
        <position position="68"/>
    </location>
</feature>
<dbReference type="GO" id="GO:0003723">
    <property type="term" value="F:RNA binding"/>
    <property type="evidence" value="ECO:0007669"/>
    <property type="project" value="TreeGrafter"/>
</dbReference>
<dbReference type="OrthoDB" id="448455at2759"/>
<dbReference type="InterPro" id="IPR036770">
    <property type="entry name" value="Ankyrin_rpt-contain_sf"/>
</dbReference>
<dbReference type="STRING" id="47427.A0A2H3DCT6"/>
<dbReference type="Pfam" id="PF12796">
    <property type="entry name" value="Ank_2"/>
    <property type="match status" value="1"/>
</dbReference>
<dbReference type="PROSITE" id="PS50297">
    <property type="entry name" value="ANK_REP_REGION"/>
    <property type="match status" value="1"/>
</dbReference>
<dbReference type="PANTHER" id="PTHR24141:SF1">
    <property type="entry name" value="2-5A-DEPENDENT RIBONUCLEASE"/>
    <property type="match status" value="1"/>
</dbReference>
<evidence type="ECO:0000313" key="5">
    <source>
        <dbReference type="Proteomes" id="UP000217790"/>
    </source>
</evidence>
<dbReference type="EMBL" id="KZ293671">
    <property type="protein sequence ID" value="PBK88688.1"/>
    <property type="molecule type" value="Genomic_DNA"/>
</dbReference>
<dbReference type="AlphaFoldDB" id="A0A2H3DCT6"/>
<keyword evidence="2 3" id="KW-0040">ANK repeat</keyword>
<evidence type="ECO:0000256" key="1">
    <source>
        <dbReference type="ARBA" id="ARBA00022737"/>
    </source>
</evidence>